<protein>
    <submittedName>
        <fullName evidence="1">Uncharacterized protein</fullName>
    </submittedName>
</protein>
<sequence>MFKVGNGIGATVINGNIKGTIVGVSGGDYPLEIELSPGLKGKFKLEDWNLYEGFSVGDKVVFTKNLVGCESDVPIGEELTIHEIDDSESLSHACVDKYGMIRWFSKEELELKK</sequence>
<reference evidence="1 2" key="1">
    <citation type="submission" date="2017-12" db="EMBL/GenBank/DDBJ databases">
        <title>Complete genome sequence and characterization of bacteriophage phiP4-3 infecting Proteus pennea.</title>
        <authorList>
            <person name="He Y."/>
            <person name="Yang H."/>
        </authorList>
    </citation>
    <scope>NUCLEOTIDE SEQUENCE [LARGE SCALE GENOMIC DNA]</scope>
</reference>
<accession>A0A2I6PF62</accession>
<keyword evidence="2" id="KW-1185">Reference proteome</keyword>
<name>A0A2I6PF62_9CAUD</name>
<gene>
    <name evidence="1" type="ORF">phiP43_010</name>
</gene>
<organism evidence="1 2">
    <name type="scientific">Proteus phage phiP4-3</name>
    <dbReference type="NCBI Taxonomy" id="2065203"/>
    <lineage>
        <taxon>Viruses</taxon>
        <taxon>Duplodnaviria</taxon>
        <taxon>Heunggongvirae</taxon>
        <taxon>Uroviricota</taxon>
        <taxon>Caudoviricetes</taxon>
        <taxon>Pantevenvirales</taxon>
        <taxon>Straboviridae</taxon>
        <taxon>Bragavirus</taxon>
        <taxon>Bragavirus p43</taxon>
    </lineage>
</organism>
<proteinExistence type="predicted"/>
<evidence type="ECO:0000313" key="2">
    <source>
        <dbReference type="Proteomes" id="UP000240538"/>
    </source>
</evidence>
<dbReference type="EMBL" id="MG696114">
    <property type="protein sequence ID" value="AUM58368.1"/>
    <property type="molecule type" value="Genomic_DNA"/>
</dbReference>
<evidence type="ECO:0000313" key="1">
    <source>
        <dbReference type="EMBL" id="AUM58368.1"/>
    </source>
</evidence>
<dbReference type="Proteomes" id="UP000240538">
    <property type="component" value="Segment"/>
</dbReference>